<dbReference type="GO" id="GO:0006508">
    <property type="term" value="P:proteolysis"/>
    <property type="evidence" value="ECO:0007669"/>
    <property type="project" value="InterPro"/>
</dbReference>
<dbReference type="PANTHER" id="PTHR11261">
    <property type="entry name" value="INTERPHOTORECEPTOR RETINOID-BINDING PROTEIN"/>
    <property type="match status" value="1"/>
</dbReference>
<proteinExistence type="predicted"/>
<dbReference type="Pfam" id="PF03572">
    <property type="entry name" value="Peptidase_S41"/>
    <property type="match status" value="1"/>
</dbReference>
<dbReference type="SUPFAM" id="SSF52096">
    <property type="entry name" value="ClpP/crotonase"/>
    <property type="match status" value="1"/>
</dbReference>
<dbReference type="CDD" id="cd07563">
    <property type="entry name" value="Peptidase_S41_IRBP"/>
    <property type="match status" value="1"/>
</dbReference>
<comment type="caution">
    <text evidence="2">The sequence shown here is derived from an EMBL/GenBank/DDBJ whole genome shotgun (WGS) entry which is preliminary data.</text>
</comment>
<evidence type="ECO:0000259" key="1">
    <source>
        <dbReference type="SMART" id="SM00245"/>
    </source>
</evidence>
<reference evidence="2" key="1">
    <citation type="journal article" date="2021" name="PeerJ">
        <title>Extensive microbial diversity within the chicken gut microbiome revealed by metagenomics and culture.</title>
        <authorList>
            <person name="Gilroy R."/>
            <person name="Ravi A."/>
            <person name="Getino M."/>
            <person name="Pursley I."/>
            <person name="Horton D.L."/>
            <person name="Alikhan N.F."/>
            <person name="Baker D."/>
            <person name="Gharbi K."/>
            <person name="Hall N."/>
            <person name="Watson M."/>
            <person name="Adriaenssens E.M."/>
            <person name="Foster-Nyarko E."/>
            <person name="Jarju S."/>
            <person name="Secka A."/>
            <person name="Antonio M."/>
            <person name="Oren A."/>
            <person name="Chaudhuri R.R."/>
            <person name="La Ragione R."/>
            <person name="Hildebrand F."/>
            <person name="Pallen M.J."/>
        </authorList>
    </citation>
    <scope>NUCLEOTIDE SEQUENCE</scope>
    <source>
        <strain evidence="2">G4-2901</strain>
    </source>
</reference>
<name>A0A948TAP8_9BACT</name>
<organism evidence="2 3">
    <name type="scientific">Candidatus Phocaeicola faecigallinarum</name>
    <dbReference type="NCBI Taxonomy" id="2838732"/>
    <lineage>
        <taxon>Bacteria</taxon>
        <taxon>Pseudomonadati</taxon>
        <taxon>Bacteroidota</taxon>
        <taxon>Bacteroidia</taxon>
        <taxon>Bacteroidales</taxon>
        <taxon>Bacteroidaceae</taxon>
        <taxon>Phocaeicola</taxon>
    </lineage>
</organism>
<dbReference type="InterPro" id="IPR028204">
    <property type="entry name" value="Tricorn_C1"/>
</dbReference>
<protein>
    <submittedName>
        <fullName evidence="2">S41 family peptidase</fullName>
    </submittedName>
</protein>
<dbReference type="Proteomes" id="UP000783796">
    <property type="component" value="Unassembled WGS sequence"/>
</dbReference>
<dbReference type="InterPro" id="IPR005151">
    <property type="entry name" value="Tail-specific_protease"/>
</dbReference>
<dbReference type="InterPro" id="IPR029045">
    <property type="entry name" value="ClpP/crotonase-like_dom_sf"/>
</dbReference>
<feature type="domain" description="Tail specific protease" evidence="1">
    <location>
        <begin position="123"/>
        <end position="318"/>
    </location>
</feature>
<dbReference type="PANTHER" id="PTHR11261:SF3">
    <property type="entry name" value="RETINOL-BINDING PROTEIN 3"/>
    <property type="match status" value="1"/>
</dbReference>
<dbReference type="Gene3D" id="3.90.226.10">
    <property type="entry name" value="2-enoyl-CoA Hydratase, Chain A, domain 1"/>
    <property type="match status" value="1"/>
</dbReference>
<accession>A0A948TAP8</accession>
<reference evidence="2" key="2">
    <citation type="submission" date="2021-04" db="EMBL/GenBank/DDBJ databases">
        <authorList>
            <person name="Gilroy R."/>
        </authorList>
    </citation>
    <scope>NUCLEOTIDE SEQUENCE</scope>
    <source>
        <strain evidence="2">G4-2901</strain>
    </source>
</reference>
<evidence type="ECO:0000313" key="2">
    <source>
        <dbReference type="EMBL" id="MBU3837356.1"/>
    </source>
</evidence>
<dbReference type="GO" id="GO:0008236">
    <property type="term" value="F:serine-type peptidase activity"/>
    <property type="evidence" value="ECO:0007669"/>
    <property type="project" value="InterPro"/>
</dbReference>
<gene>
    <name evidence="2" type="ORF">H9777_03365</name>
</gene>
<sequence>MKLKNNSLFAVLIFLLLSVLSSSCIREDVAGNTPQANFESLWRIIDEQYCFLDYKNEVYGLDWDEVYSRYSKRITSDMSSYNLFEVLSEMVNELRDGHVNLSSGYGTSQYREWFDSYPRNFSDSIQSNYLGKDYVNTSGLTYQILENNIGYVYCSSFSNGIGDGNLDYMLKEMELCDGLIIDVRNNGGGNLTTAQKLASRFTNEKILVGYMSHKTGPGHNEFSTPEPVYLEPSNGIRWQRKTVVLANRRSYSSTNDFVNCMKSMPLVTIMGDKTGGGSGLPFSSEIPNGWSIRFSAAPMYDAEMNQIEFGIDPDIRVDMTEEDILRGKDTIIEEACTFLKKNQ</sequence>
<evidence type="ECO:0000313" key="3">
    <source>
        <dbReference type="Proteomes" id="UP000783796"/>
    </source>
</evidence>
<dbReference type="AlphaFoldDB" id="A0A948TAP8"/>
<dbReference type="Pfam" id="PF14684">
    <property type="entry name" value="Tricorn_C1"/>
    <property type="match status" value="1"/>
</dbReference>
<dbReference type="SMART" id="SM00245">
    <property type="entry name" value="TSPc"/>
    <property type="match status" value="1"/>
</dbReference>
<dbReference type="PROSITE" id="PS51257">
    <property type="entry name" value="PROKAR_LIPOPROTEIN"/>
    <property type="match status" value="1"/>
</dbReference>
<dbReference type="EMBL" id="JAHLFW010000036">
    <property type="protein sequence ID" value="MBU3837356.1"/>
    <property type="molecule type" value="Genomic_DNA"/>
</dbReference>
<dbReference type="Gene3D" id="3.30.750.44">
    <property type="match status" value="1"/>
</dbReference>